<gene>
    <name evidence="1" type="ORF">H1P_6570002</name>
</gene>
<dbReference type="Proteomes" id="UP000320055">
    <property type="component" value="Unassembled WGS sequence"/>
</dbReference>
<evidence type="ECO:0000313" key="1">
    <source>
        <dbReference type="EMBL" id="VEP17903.1"/>
    </source>
</evidence>
<dbReference type="SUPFAM" id="SSF141571">
    <property type="entry name" value="Pentapeptide repeat-like"/>
    <property type="match status" value="1"/>
</dbReference>
<dbReference type="InterPro" id="IPR001646">
    <property type="entry name" value="5peptide_repeat"/>
</dbReference>
<dbReference type="Gene3D" id="2.160.20.80">
    <property type="entry name" value="E3 ubiquitin-protein ligase SopA"/>
    <property type="match status" value="1"/>
</dbReference>
<dbReference type="EMBL" id="CAACVJ010000620">
    <property type="protein sequence ID" value="VEP17903.1"/>
    <property type="molecule type" value="Genomic_DNA"/>
</dbReference>
<evidence type="ECO:0000313" key="2">
    <source>
        <dbReference type="Proteomes" id="UP000320055"/>
    </source>
</evidence>
<accession>A0A563W2Y8</accession>
<dbReference type="Pfam" id="PF00805">
    <property type="entry name" value="Pentapeptide"/>
    <property type="match status" value="1"/>
</dbReference>
<organism evidence="1 2">
    <name type="scientific">Hyella patelloides LEGE 07179</name>
    <dbReference type="NCBI Taxonomy" id="945734"/>
    <lineage>
        <taxon>Bacteria</taxon>
        <taxon>Bacillati</taxon>
        <taxon>Cyanobacteriota</taxon>
        <taxon>Cyanophyceae</taxon>
        <taxon>Pleurocapsales</taxon>
        <taxon>Hyellaceae</taxon>
        <taxon>Hyella</taxon>
    </lineage>
</organism>
<name>A0A563W2Y8_9CYAN</name>
<dbReference type="RefSeq" id="WP_144876345.1">
    <property type="nucleotide sequence ID" value="NZ_LR214389.1"/>
</dbReference>
<proteinExistence type="predicted"/>
<sequence length="187" mass="21744">MSDFDMQNITREELLARYAAGERDFRGIILQYISLDGVKLEEVDFTGAIFNAVSFESVPVAIEDTYRVEQTIFTNCNFSCSEWWFCCYIPKLIGCNLQFAVMEGCCFGPKFVDCDWKNGQIIGAYFDEFIFEDCDLRNMRRSSGFHIVPEYINQNWTILYRNTFDENGVFRDGIHCNLPDPDDIIPF</sequence>
<keyword evidence="2" id="KW-1185">Reference proteome</keyword>
<dbReference type="OrthoDB" id="453533at2"/>
<protein>
    <submittedName>
        <fullName evidence="1">Putative Pentapeptide repeat family protein</fullName>
    </submittedName>
</protein>
<reference evidence="1 2" key="1">
    <citation type="submission" date="2019-01" db="EMBL/GenBank/DDBJ databases">
        <authorList>
            <person name="Brito A."/>
        </authorList>
    </citation>
    <scope>NUCLEOTIDE SEQUENCE [LARGE SCALE GENOMIC DNA]</scope>
    <source>
        <strain evidence="1">1</strain>
    </source>
</reference>
<dbReference type="AlphaFoldDB" id="A0A563W2Y8"/>